<evidence type="ECO:0000259" key="7">
    <source>
        <dbReference type="Pfam" id="PF12430"/>
    </source>
</evidence>
<feature type="transmembrane region" description="Helical" evidence="6">
    <location>
        <begin position="615"/>
        <end position="636"/>
    </location>
</feature>
<keyword evidence="10" id="KW-1185">Reference proteome</keyword>
<dbReference type="GO" id="GO:0016020">
    <property type="term" value="C:membrane"/>
    <property type="evidence" value="ECO:0007669"/>
    <property type="project" value="UniProtKB-SubCell"/>
</dbReference>
<evidence type="ECO:0000256" key="6">
    <source>
        <dbReference type="SAM" id="Phobius"/>
    </source>
</evidence>
<keyword evidence="3 6" id="KW-1133">Transmembrane helix</keyword>
<dbReference type="InterPro" id="IPR022535">
    <property type="entry name" value="Golgi_pH-regulator_cons_dom"/>
</dbReference>
<dbReference type="EMBL" id="FQNC01000111">
    <property type="protein sequence ID" value="SGZ30660.1"/>
    <property type="molecule type" value="Genomic_DNA"/>
</dbReference>
<dbReference type="AlphaFoldDB" id="A0A2X0PHV8"/>
<evidence type="ECO:0000256" key="3">
    <source>
        <dbReference type="ARBA" id="ARBA00022989"/>
    </source>
</evidence>
<keyword evidence="2 6" id="KW-0812">Transmembrane</keyword>
<evidence type="ECO:0000256" key="1">
    <source>
        <dbReference type="ARBA" id="ARBA00004141"/>
    </source>
</evidence>
<dbReference type="Pfam" id="PF12430">
    <property type="entry name" value="ABA_GPCR"/>
    <property type="match status" value="1"/>
</dbReference>
<reference evidence="9 10" key="1">
    <citation type="submission" date="2016-11" db="EMBL/GenBank/DDBJ databases">
        <authorList>
            <person name="Jaros S."/>
            <person name="Januszkiewicz K."/>
            <person name="Wedrychowicz H."/>
        </authorList>
    </citation>
    <scope>NUCLEOTIDE SEQUENCE [LARGE SCALE GENOMIC DNA]</scope>
</reference>
<organism evidence="9 10">
    <name type="scientific">Microbotryum silenes-dioicae</name>
    <dbReference type="NCBI Taxonomy" id="796604"/>
    <lineage>
        <taxon>Eukaryota</taxon>
        <taxon>Fungi</taxon>
        <taxon>Dikarya</taxon>
        <taxon>Basidiomycota</taxon>
        <taxon>Pucciniomycotina</taxon>
        <taxon>Microbotryomycetes</taxon>
        <taxon>Microbotryales</taxon>
        <taxon>Microbotryaceae</taxon>
        <taxon>Microbotryum</taxon>
    </lineage>
</organism>
<proteinExistence type="predicted"/>
<dbReference type="InterPro" id="IPR025969">
    <property type="entry name" value="ABA_GPCR_dom"/>
</dbReference>
<evidence type="ECO:0000313" key="10">
    <source>
        <dbReference type="Proteomes" id="UP000249464"/>
    </source>
</evidence>
<feature type="region of interest" description="Disordered" evidence="5">
    <location>
        <begin position="140"/>
        <end position="165"/>
    </location>
</feature>
<keyword evidence="4 6" id="KW-0472">Membrane</keyword>
<evidence type="ECO:0000256" key="5">
    <source>
        <dbReference type="SAM" id="MobiDB-lite"/>
    </source>
</evidence>
<evidence type="ECO:0000259" key="8">
    <source>
        <dbReference type="Pfam" id="PF12537"/>
    </source>
</evidence>
<dbReference type="InterPro" id="IPR015672">
    <property type="entry name" value="GPHR/GTG"/>
</dbReference>
<feature type="transmembrane region" description="Helical" evidence="6">
    <location>
        <begin position="267"/>
        <end position="290"/>
    </location>
</feature>
<feature type="transmembrane region" description="Helical" evidence="6">
    <location>
        <begin position="574"/>
        <end position="595"/>
    </location>
</feature>
<evidence type="ECO:0000313" key="9">
    <source>
        <dbReference type="EMBL" id="SGZ30660.1"/>
    </source>
</evidence>
<feature type="transmembrane region" description="Helical" evidence="6">
    <location>
        <begin position="175"/>
        <end position="195"/>
    </location>
</feature>
<protein>
    <submittedName>
        <fullName evidence="9">BQ5605_C049g12425 protein</fullName>
    </submittedName>
</protein>
<feature type="domain" description="Golgi pH regulator conserved" evidence="8">
    <location>
        <begin position="325"/>
        <end position="392"/>
    </location>
</feature>
<dbReference type="Proteomes" id="UP000249464">
    <property type="component" value="Unassembled WGS sequence"/>
</dbReference>
<dbReference type="Pfam" id="PF12537">
    <property type="entry name" value="GPHR_N"/>
    <property type="match status" value="1"/>
</dbReference>
<accession>A0A2X0PHV8</accession>
<dbReference type="PANTHER" id="PTHR15948:SF0">
    <property type="entry name" value="GOLGI PH REGULATOR A-RELATED"/>
    <property type="match status" value="1"/>
</dbReference>
<feature type="transmembrane region" description="Helical" evidence="6">
    <location>
        <begin position="468"/>
        <end position="493"/>
    </location>
</feature>
<feature type="domain" description="Abscisic acid G-protein coupled receptor-like" evidence="7">
    <location>
        <begin position="461"/>
        <end position="642"/>
    </location>
</feature>
<evidence type="ECO:0000256" key="2">
    <source>
        <dbReference type="ARBA" id="ARBA00022692"/>
    </source>
</evidence>
<dbReference type="PANTHER" id="PTHR15948">
    <property type="entry name" value="G-PROTEIN COUPLED RECEPTOR 89-RELATED"/>
    <property type="match status" value="1"/>
</dbReference>
<comment type="subcellular location">
    <subcellularLocation>
        <location evidence="1">Membrane</location>
        <topology evidence="1">Multi-pass membrane protein</topology>
    </subcellularLocation>
</comment>
<name>A0A2X0PHV8_9BASI</name>
<evidence type="ECO:0000256" key="4">
    <source>
        <dbReference type="ARBA" id="ARBA00023136"/>
    </source>
</evidence>
<sequence length="654" mass="69777">MNSDSGGSGGTSTSSVLWETAALTLLRSTFFVVASRYVNVSLFVDLRSVSEDSTLAAPLESPSRGAIALEEIDDEANTSNGSALLSLGPSIGSSTHAGVAGGGASSGTGTGTGTGTGGTGNNGASNTKIGILSALPQSPTVRTKRLGTNPPRKESSAGLPSGTKGSSSAVYMRSATALFCLAFSESSMLFTLLLFGDAVSDKWVDVTSSAAQTCRADSRSRSRRARTLNWSISLLALLGLIVFVIPLAMCVLLANRTKPSKSSFTRTLVFVLLPFMFYLVTFNWIGWYIASKIDLEGSTSLGKFITGLGDAAHGLNRGYFCFTGVVNNLLSKICVPGVFLIAALSGLGAINTAWESYEWRMISSSEAVTEAQVLSAERSLYRTRLDLQQRLRALQLAEGSAAREAESTAGQSLLSRWTSKSPAAAHLKSLQTEVGALESIEGAITKGVETMKRRKQMREMGRSFRGRVWLVAGWLLSVYCVWRVFVSCLNLVFGYSRNPRHPNKSAGPDEDGTDLITSLLARLAILLDVNIDIAVWSRILGLVLIASIILANMRSVLASVSRIFRATSTGVSASFMLLFLAELMAMYLLTSLISLPSTPGSNDTTTSLLDTLPEFSVFSRLFDLVFLCSAALAFVIRFVDRKLKVEDGGSAQYV</sequence>
<feature type="transmembrane region" description="Helical" evidence="6">
    <location>
        <begin position="329"/>
        <end position="354"/>
    </location>
</feature>
<feature type="transmembrane region" description="Helical" evidence="6">
    <location>
        <begin position="230"/>
        <end position="255"/>
    </location>
</feature>
<gene>
    <name evidence="9" type="primary">BQ5605_C049g12425</name>
    <name evidence="9" type="ORF">BQ5605_C049G12425</name>
</gene>
<feature type="compositionally biased region" description="Gly residues" evidence="5">
    <location>
        <begin position="99"/>
        <end position="121"/>
    </location>
</feature>
<feature type="transmembrane region" description="Helical" evidence="6">
    <location>
        <begin position="533"/>
        <end position="553"/>
    </location>
</feature>
<feature type="region of interest" description="Disordered" evidence="5">
    <location>
        <begin position="96"/>
        <end position="128"/>
    </location>
</feature>